<keyword evidence="2" id="KW-0762">Sugar transport</keyword>
<feature type="chain" id="PRO_5039445104" evidence="1">
    <location>
        <begin position="22"/>
        <end position="432"/>
    </location>
</feature>
<feature type="signal peptide" evidence="1">
    <location>
        <begin position="1"/>
        <end position="21"/>
    </location>
</feature>
<accession>A0A543EFC2</accession>
<dbReference type="InterPro" id="IPR050490">
    <property type="entry name" value="Bact_solute-bd_prot1"/>
</dbReference>
<evidence type="ECO:0000313" key="3">
    <source>
        <dbReference type="Proteomes" id="UP000320235"/>
    </source>
</evidence>
<dbReference type="Gene3D" id="3.40.190.10">
    <property type="entry name" value="Periplasmic binding protein-like II"/>
    <property type="match status" value="1"/>
</dbReference>
<dbReference type="PROSITE" id="PS51257">
    <property type="entry name" value="PROKAR_LIPOPROTEIN"/>
    <property type="match status" value="1"/>
</dbReference>
<dbReference type="CDD" id="cd13585">
    <property type="entry name" value="PBP2_TMBP_like"/>
    <property type="match status" value="1"/>
</dbReference>
<sequence length="432" mass="45197">MRSAKWLTAAGTLAVASLALAGCAGGPAPATSETATDIELRMTVWTSAEPHLALFDEIADEYMADHPEIKSITFDPLDFASYSSTLTTQIAGGNAPDMAWILENAAPDFVSSGALVPLEQTFAGTEGYELDDVSDAATKLWRNGDGDLVAYPFSTSPFVVFVNNDLLAAAGQPAGADMLADGSWTWDDVSAAGSAVNQATGKAGFVIRDFEYQTWDLLSTVWNGWGATPWSEDGATCTMDSDEMAGAFEFLHDAAFTSNSMPGPGTTADFFAGESAFTVSQISRASLLADSGIASWDLLPLPEGPDGDYAMVGQAGLAAIAQGEHPQASADFIAFFTNPENSKKLAQFFPPARESQINAETLAAANPVLTEAQLADVVVPAMKTGVVRPSHTNSAEIQQTVRSALDAMWVPDADVPGVLGDVCTAMQPLLGG</sequence>
<dbReference type="InterPro" id="IPR006059">
    <property type="entry name" value="SBP"/>
</dbReference>
<dbReference type="EMBL" id="VFPE01000006">
    <property type="protein sequence ID" value="TQM20282.1"/>
    <property type="molecule type" value="Genomic_DNA"/>
</dbReference>
<organism evidence="2 3">
    <name type="scientific">Microbacterium kyungheense</name>
    <dbReference type="NCBI Taxonomy" id="1263636"/>
    <lineage>
        <taxon>Bacteria</taxon>
        <taxon>Bacillati</taxon>
        <taxon>Actinomycetota</taxon>
        <taxon>Actinomycetes</taxon>
        <taxon>Micrococcales</taxon>
        <taxon>Microbacteriaceae</taxon>
        <taxon>Microbacterium</taxon>
    </lineage>
</organism>
<dbReference type="OrthoDB" id="3718433at2"/>
<evidence type="ECO:0000313" key="2">
    <source>
        <dbReference type="EMBL" id="TQM20282.1"/>
    </source>
</evidence>
<comment type="caution">
    <text evidence="2">The sequence shown here is derived from an EMBL/GenBank/DDBJ whole genome shotgun (WGS) entry which is preliminary data.</text>
</comment>
<dbReference type="PANTHER" id="PTHR43649:SF12">
    <property type="entry name" value="DIACETYLCHITOBIOSE BINDING PROTEIN DASA"/>
    <property type="match status" value="1"/>
</dbReference>
<dbReference type="PANTHER" id="PTHR43649">
    <property type="entry name" value="ARABINOSE-BINDING PROTEIN-RELATED"/>
    <property type="match status" value="1"/>
</dbReference>
<proteinExistence type="predicted"/>
<dbReference type="Proteomes" id="UP000320235">
    <property type="component" value="Unassembled WGS sequence"/>
</dbReference>
<protein>
    <submittedName>
        <fullName evidence="2">Multiple sugar transport system substrate-binding protein</fullName>
    </submittedName>
</protein>
<keyword evidence="3" id="KW-1185">Reference proteome</keyword>
<dbReference type="AlphaFoldDB" id="A0A543EFC2"/>
<name>A0A543EFC2_9MICO</name>
<dbReference type="RefSeq" id="WP_141896267.1">
    <property type="nucleotide sequence ID" value="NZ_BAABLH010000006.1"/>
</dbReference>
<reference evidence="2 3" key="1">
    <citation type="submission" date="2019-06" db="EMBL/GenBank/DDBJ databases">
        <title>Sequencing the genomes of 1000 actinobacteria strains.</title>
        <authorList>
            <person name="Klenk H.-P."/>
        </authorList>
    </citation>
    <scope>NUCLEOTIDE SEQUENCE [LARGE SCALE GENOMIC DNA]</scope>
    <source>
        <strain evidence="2 3">DSM 105492</strain>
    </source>
</reference>
<dbReference type="Pfam" id="PF13416">
    <property type="entry name" value="SBP_bac_8"/>
    <property type="match status" value="1"/>
</dbReference>
<keyword evidence="1" id="KW-0732">Signal</keyword>
<dbReference type="SUPFAM" id="SSF53850">
    <property type="entry name" value="Periplasmic binding protein-like II"/>
    <property type="match status" value="1"/>
</dbReference>
<evidence type="ECO:0000256" key="1">
    <source>
        <dbReference type="SAM" id="SignalP"/>
    </source>
</evidence>
<gene>
    <name evidence="2" type="ORF">FB391_3418</name>
</gene>
<keyword evidence="2" id="KW-0813">Transport</keyword>